<evidence type="ECO:0000256" key="3">
    <source>
        <dbReference type="ARBA" id="ARBA00022723"/>
    </source>
</evidence>
<evidence type="ECO:0000256" key="2">
    <source>
        <dbReference type="ARBA" id="ARBA00008779"/>
    </source>
</evidence>
<dbReference type="Proteomes" id="UP000256405">
    <property type="component" value="Unassembled WGS sequence"/>
</dbReference>
<feature type="domain" description="Sulfatase N-terminal" evidence="8">
    <location>
        <begin position="31"/>
        <end position="334"/>
    </location>
</feature>
<evidence type="ECO:0000256" key="4">
    <source>
        <dbReference type="ARBA" id="ARBA00022729"/>
    </source>
</evidence>
<evidence type="ECO:0000256" key="7">
    <source>
        <dbReference type="SAM" id="SignalP"/>
    </source>
</evidence>
<dbReference type="GO" id="GO:0004065">
    <property type="term" value="F:arylsulfatase activity"/>
    <property type="evidence" value="ECO:0007669"/>
    <property type="project" value="TreeGrafter"/>
</dbReference>
<evidence type="ECO:0000256" key="5">
    <source>
        <dbReference type="ARBA" id="ARBA00022801"/>
    </source>
</evidence>
<dbReference type="InterPro" id="IPR050738">
    <property type="entry name" value="Sulfatase"/>
</dbReference>
<dbReference type="Gene3D" id="3.40.720.10">
    <property type="entry name" value="Alkaline Phosphatase, subunit A"/>
    <property type="match status" value="1"/>
</dbReference>
<evidence type="ECO:0000313" key="10">
    <source>
        <dbReference type="Proteomes" id="UP000256405"/>
    </source>
</evidence>
<feature type="signal peptide" evidence="7">
    <location>
        <begin position="1"/>
        <end position="24"/>
    </location>
</feature>
<proteinExistence type="inferred from homology"/>
<evidence type="ECO:0000259" key="8">
    <source>
        <dbReference type="Pfam" id="PF00884"/>
    </source>
</evidence>
<dbReference type="CDD" id="cd16144">
    <property type="entry name" value="ARS_like"/>
    <property type="match status" value="1"/>
</dbReference>
<dbReference type="AlphaFoldDB" id="A0A3E0DIE2"/>
<evidence type="ECO:0000256" key="1">
    <source>
        <dbReference type="ARBA" id="ARBA00001913"/>
    </source>
</evidence>
<dbReference type="RefSeq" id="WP_086543516.1">
    <property type="nucleotide sequence ID" value="NZ_MSSW01000076.1"/>
</dbReference>
<gene>
    <name evidence="9" type="ORF">C8N25_12413</name>
</gene>
<dbReference type="PANTHER" id="PTHR42693:SF42">
    <property type="entry name" value="ARYLSULFATASE G"/>
    <property type="match status" value="1"/>
</dbReference>
<organism evidence="9 10">
    <name type="scientific">Algoriphagus antarcticus</name>
    <dbReference type="NCBI Taxonomy" id="238540"/>
    <lineage>
        <taxon>Bacteria</taxon>
        <taxon>Pseudomonadati</taxon>
        <taxon>Bacteroidota</taxon>
        <taxon>Cytophagia</taxon>
        <taxon>Cytophagales</taxon>
        <taxon>Cyclobacteriaceae</taxon>
        <taxon>Algoriphagus</taxon>
    </lineage>
</organism>
<dbReference type="Pfam" id="PF00884">
    <property type="entry name" value="Sulfatase"/>
    <property type="match status" value="1"/>
</dbReference>
<reference evidence="9 10" key="1">
    <citation type="submission" date="2018-08" db="EMBL/GenBank/DDBJ databases">
        <title>Genomic Encyclopedia of Archaeal and Bacterial Type Strains, Phase II (KMG-II): from individual species to whole genera.</title>
        <authorList>
            <person name="Goeker M."/>
        </authorList>
    </citation>
    <scope>NUCLEOTIDE SEQUENCE [LARGE SCALE GENOMIC DNA]</scope>
    <source>
        <strain evidence="9 10">DSM 15986</strain>
    </source>
</reference>
<dbReference type="SUPFAM" id="SSF53649">
    <property type="entry name" value="Alkaline phosphatase-like"/>
    <property type="match status" value="1"/>
</dbReference>
<dbReference type="GO" id="GO:0046872">
    <property type="term" value="F:metal ion binding"/>
    <property type="evidence" value="ECO:0007669"/>
    <property type="project" value="UniProtKB-KW"/>
</dbReference>
<dbReference type="OrthoDB" id="9764377at2"/>
<dbReference type="PROSITE" id="PS51257">
    <property type="entry name" value="PROKAR_LIPOPROTEIN"/>
    <property type="match status" value="1"/>
</dbReference>
<accession>A0A3E0DIE2</accession>
<feature type="chain" id="PRO_5017767572" evidence="7">
    <location>
        <begin position="25"/>
        <end position="480"/>
    </location>
</feature>
<dbReference type="EMBL" id="QUNF01000024">
    <property type="protein sequence ID" value="REG81857.1"/>
    <property type="molecule type" value="Genomic_DNA"/>
</dbReference>
<evidence type="ECO:0000256" key="6">
    <source>
        <dbReference type="ARBA" id="ARBA00022837"/>
    </source>
</evidence>
<protein>
    <submittedName>
        <fullName evidence="9">Arylsulfatase A-like enzyme</fullName>
    </submittedName>
</protein>
<keyword evidence="10" id="KW-1185">Reference proteome</keyword>
<keyword evidence="6" id="KW-0106">Calcium</keyword>
<sequence>MKLSLKFILYISLAAVGAFSCNQAQEKKVPPNIVFIFIDDMGWKDVGYMGSEYYETPNIDHLAKNGMIFTQAYANAANCAPTRASLLSGQYSPRHGVFTVARSDRGDPEDRRLIPIENSRTVPLEHIMISEALKPAGYRSAAIGKWNVGNSPEEQGFDLGIPGSGFEGHFNKEGEYLADHLTDKAVEFIKENNPEKTGNPFFLYLAHYSVHTPIQAKDSLINKYQEKQGSQDHNNPTYAAMIESVDHSVAEVNGILEELGLSENTLLVFFSDNGGHGTYTSQKPLRGGKGMFYEGGIREPMFAYWPGKINPGTVCEEPVMGTDFYPTFLELAGVEKPKDYVLDGKSIVSLLNGEATINRKALFWHFPAYLESYQGMKDESRDTVFRSRPVSVIRKGDWKLLQFHEEWVLDGGRQNISENNAVELYNLADDISETKNLAAVETDKRDELLDDLIKWQQEIEAPISREMNTKYDGDDKKKLK</sequence>
<comment type="cofactor">
    <cofactor evidence="1">
        <name>Ca(2+)</name>
        <dbReference type="ChEBI" id="CHEBI:29108"/>
    </cofactor>
</comment>
<evidence type="ECO:0000313" key="9">
    <source>
        <dbReference type="EMBL" id="REG81857.1"/>
    </source>
</evidence>
<keyword evidence="5" id="KW-0378">Hydrolase</keyword>
<keyword evidence="4 7" id="KW-0732">Signal</keyword>
<comment type="similarity">
    <text evidence="2">Belongs to the sulfatase family.</text>
</comment>
<dbReference type="InterPro" id="IPR017850">
    <property type="entry name" value="Alkaline_phosphatase_core_sf"/>
</dbReference>
<keyword evidence="3" id="KW-0479">Metal-binding</keyword>
<name>A0A3E0DIE2_9BACT</name>
<dbReference type="PANTHER" id="PTHR42693">
    <property type="entry name" value="ARYLSULFATASE FAMILY MEMBER"/>
    <property type="match status" value="1"/>
</dbReference>
<dbReference type="Gene3D" id="3.30.1120.10">
    <property type="match status" value="1"/>
</dbReference>
<comment type="caution">
    <text evidence="9">The sequence shown here is derived from an EMBL/GenBank/DDBJ whole genome shotgun (WGS) entry which is preliminary data.</text>
</comment>
<dbReference type="InterPro" id="IPR000917">
    <property type="entry name" value="Sulfatase_N"/>
</dbReference>